<keyword evidence="2" id="KW-0812">Transmembrane</keyword>
<feature type="transmembrane region" description="Helical" evidence="2">
    <location>
        <begin position="30"/>
        <end position="48"/>
    </location>
</feature>
<feature type="transmembrane region" description="Helical" evidence="2">
    <location>
        <begin position="188"/>
        <end position="213"/>
    </location>
</feature>
<feature type="transmembrane region" description="Helical" evidence="2">
    <location>
        <begin position="162"/>
        <end position="181"/>
    </location>
</feature>
<feature type="transmembrane region" description="Helical" evidence="2">
    <location>
        <begin position="318"/>
        <end position="339"/>
    </location>
</feature>
<name>A0A231GP57_PSEJE</name>
<reference evidence="4" key="1">
    <citation type="submission" date="2016-10" db="EMBL/GenBank/DDBJ databases">
        <authorList>
            <person name="Varghese N."/>
            <person name="Submissions S."/>
        </authorList>
    </citation>
    <scope>NUCLEOTIDE SEQUENCE [LARGE SCALE GENOMIC DNA]</scope>
    <source>
        <strain evidence="4">BS3660</strain>
    </source>
</reference>
<gene>
    <name evidence="3" type="ORF">SAMN04490187_2910</name>
</gene>
<keyword evidence="2" id="KW-0472">Membrane</keyword>
<dbReference type="AlphaFoldDB" id="A0A231GP57"/>
<keyword evidence="2" id="KW-1133">Transmembrane helix</keyword>
<dbReference type="Proteomes" id="UP000198542">
    <property type="component" value="Unassembled WGS sequence"/>
</dbReference>
<dbReference type="RefSeq" id="WP_090454149.1">
    <property type="nucleotide sequence ID" value="NZ_FNTC01000002.1"/>
</dbReference>
<accession>A0A231GP57</accession>
<evidence type="ECO:0000313" key="3">
    <source>
        <dbReference type="EMBL" id="SEC03490.1"/>
    </source>
</evidence>
<evidence type="ECO:0000256" key="1">
    <source>
        <dbReference type="SAM" id="MobiDB-lite"/>
    </source>
</evidence>
<protein>
    <submittedName>
        <fullName evidence="3">Uncharacterized protein</fullName>
    </submittedName>
</protein>
<feature type="transmembrane region" description="Helical" evidence="2">
    <location>
        <begin position="84"/>
        <end position="102"/>
    </location>
</feature>
<organism evidence="3 4">
    <name type="scientific">Pseudomonas jessenii</name>
    <dbReference type="NCBI Taxonomy" id="77298"/>
    <lineage>
        <taxon>Bacteria</taxon>
        <taxon>Pseudomonadati</taxon>
        <taxon>Pseudomonadota</taxon>
        <taxon>Gammaproteobacteria</taxon>
        <taxon>Pseudomonadales</taxon>
        <taxon>Pseudomonadaceae</taxon>
        <taxon>Pseudomonas</taxon>
    </lineage>
</organism>
<evidence type="ECO:0000256" key="2">
    <source>
        <dbReference type="SAM" id="Phobius"/>
    </source>
</evidence>
<proteinExistence type="predicted"/>
<feature type="transmembrane region" description="Helical" evidence="2">
    <location>
        <begin position="109"/>
        <end position="128"/>
    </location>
</feature>
<dbReference type="EMBL" id="FNTC01000002">
    <property type="protein sequence ID" value="SEC03490.1"/>
    <property type="molecule type" value="Genomic_DNA"/>
</dbReference>
<feature type="region of interest" description="Disordered" evidence="1">
    <location>
        <begin position="387"/>
        <end position="410"/>
    </location>
</feature>
<sequence length="410" mass="46750">MKFDLKTWTLIIYLSFAFDSLLKLNMGVQLHIGICAILLTNVVFLLTSPNKTIAPLKRDYSFSILIVYCFLNGIYFSQPGFLSILTYLIIATNVMIYCANTFRFLDGKVLHYFQVIMIITGIGQYLSFKLFGIQLSFINAEHYEKGSSVSYRLRGFFIEPNWFAISFAFNTLLLIKTNIIAFIKENKVLFLATVLTIILNGSLTTIAILVVIYTLPLMKKSPAKGALVSVLMISVLAGVFSFRGAINQKDDNDSILNQASRWIPITRVIDFYAEKNYENLLIGHGLGSWGTVAVKNRLSVLVYDIDDDARDGSETPVILFELGLIGLIIIIWDSLRLFLKCPRSEFHIRGGIILFIACLAFYPTLKFWMYMPYYFYMRRIAYEPKPLSSSQARPRTNPLPNSWKNQTSQY</sequence>
<evidence type="ECO:0000313" key="4">
    <source>
        <dbReference type="Proteomes" id="UP000198542"/>
    </source>
</evidence>
<feature type="transmembrane region" description="Helical" evidence="2">
    <location>
        <begin position="225"/>
        <end position="246"/>
    </location>
</feature>
<keyword evidence="4" id="KW-1185">Reference proteome</keyword>
<feature type="transmembrane region" description="Helical" evidence="2">
    <location>
        <begin position="351"/>
        <end position="369"/>
    </location>
</feature>
<feature type="transmembrane region" description="Helical" evidence="2">
    <location>
        <begin position="60"/>
        <end position="78"/>
    </location>
</feature>